<dbReference type="EC" id="3.1.3.16" evidence="6"/>
<evidence type="ECO:0000256" key="3">
    <source>
        <dbReference type="ARBA" id="ARBA00022723"/>
    </source>
</evidence>
<dbReference type="SUPFAM" id="SSF56300">
    <property type="entry name" value="Metallo-dependent phosphatases"/>
    <property type="match status" value="1"/>
</dbReference>
<dbReference type="Proteomes" id="UP000092461">
    <property type="component" value="Unassembled WGS sequence"/>
</dbReference>
<dbReference type="PRINTS" id="PR00114">
    <property type="entry name" value="STPHPHTASE"/>
</dbReference>
<feature type="compositionally biased region" description="Basic and acidic residues" evidence="8">
    <location>
        <begin position="536"/>
        <end position="552"/>
    </location>
</feature>
<reference evidence="11" key="1">
    <citation type="submission" date="2020-05" db="UniProtKB">
        <authorList>
            <consortium name="EnsemblMetazoa"/>
        </authorList>
    </citation>
    <scope>IDENTIFICATION</scope>
    <source>
        <strain evidence="11">Jacobina</strain>
    </source>
</reference>
<evidence type="ECO:0000256" key="6">
    <source>
        <dbReference type="RuleBase" id="RU004273"/>
    </source>
</evidence>
<evidence type="ECO:0000256" key="7">
    <source>
        <dbReference type="SAM" id="Coils"/>
    </source>
</evidence>
<evidence type="ECO:0000259" key="10">
    <source>
        <dbReference type="PROSITE" id="PS50222"/>
    </source>
</evidence>
<comment type="catalytic activity">
    <reaction evidence="6">
        <text>O-phospho-L-threonyl-[protein] + H2O = L-threonyl-[protein] + phosphate</text>
        <dbReference type="Rhea" id="RHEA:47004"/>
        <dbReference type="Rhea" id="RHEA-COMP:11060"/>
        <dbReference type="Rhea" id="RHEA-COMP:11605"/>
        <dbReference type="ChEBI" id="CHEBI:15377"/>
        <dbReference type="ChEBI" id="CHEBI:30013"/>
        <dbReference type="ChEBI" id="CHEBI:43474"/>
        <dbReference type="ChEBI" id="CHEBI:61977"/>
        <dbReference type="EC" id="3.1.3.16"/>
    </reaction>
</comment>
<dbReference type="VEuPathDB" id="VectorBase:LLOJ009458"/>
<dbReference type="Gene3D" id="3.60.21.10">
    <property type="match status" value="1"/>
</dbReference>
<sequence>MIYDASSQGKCEIYQGQLYLRMMLEFNGDLTCLFVLDQNGLPSPENPYVFNGDFVDRGKKSLEVFLLLLACLLVFPGGVFLNRGNHEDSVMNARYGFIREVHQKYKHNAERLLKMIEGVYRWLPLGTIVNNRVLVVHGGISDSTDLDLVKSLDRGKYASLLRPPIMEGSAPGVDMIDRVFDILWSDPQHNEGCRPNSLRGAGTYFGPDVSKEFLQRHKLTYIVRSHECKPDGHEMVHDGRVITIFSASNYYEIGSNKGAYLKLDPQLDIHFVQYTSAASKARKLTFRQRVGLVESSAIRELAEQLRNRRDELEQEFLSRDDTKSGYLTLAKWCEAMEAATFLGLPWRLLRDRLAPLDPNQSPTSVKYSKTLELLDSDTMKSNPGSASVAESLYRNKTSLEAIFRILDKDNSGHISLEEFGEACHILHKHLPEHGTEAELLDMCKMMDINKDGLVDLNEFLEAFRLCDQARRGLRKPLNEILSLDEDHMGYKENGSLAKRSEKADDQPEHKVKTTVTEDEDDAESEDESDYTDQIQDEGKTKNAPHAPKDEDL</sequence>
<name>A0A1B0CWS4_LUTLO</name>
<dbReference type="EMBL" id="AJWK01032810">
    <property type="status" value="NOT_ANNOTATED_CDS"/>
    <property type="molecule type" value="Genomic_DNA"/>
</dbReference>
<keyword evidence="7" id="KW-0175">Coiled coil</keyword>
<accession>A0A1B0CWS4</accession>
<dbReference type="GO" id="GO:0004722">
    <property type="term" value="F:protein serine/threonine phosphatase activity"/>
    <property type="evidence" value="ECO:0007669"/>
    <property type="project" value="UniProtKB-EC"/>
</dbReference>
<keyword evidence="5" id="KW-0464">Manganese</keyword>
<feature type="region of interest" description="Disordered" evidence="8">
    <location>
        <begin position="495"/>
        <end position="552"/>
    </location>
</feature>
<protein>
    <recommendedName>
        <fullName evidence="6">Serine/threonine-protein phosphatase</fullName>
        <ecNumber evidence="6">3.1.3.16</ecNumber>
    </recommendedName>
</protein>
<dbReference type="AlphaFoldDB" id="A0A1B0CWS4"/>
<feature type="domain" description="EF-hand" evidence="10">
    <location>
        <begin position="394"/>
        <end position="429"/>
    </location>
</feature>
<dbReference type="PANTHER" id="PTHR45668">
    <property type="entry name" value="SERINE/THREONINE-PROTEIN PHOSPHATASE 5-RELATED"/>
    <property type="match status" value="1"/>
</dbReference>
<keyword evidence="9" id="KW-1133">Transmembrane helix</keyword>
<proteinExistence type="inferred from homology"/>
<dbReference type="EnsemblMetazoa" id="LLOJ009458-RA">
    <property type="protein sequence ID" value="LLOJ009458-PA"/>
    <property type="gene ID" value="LLOJ009458"/>
</dbReference>
<dbReference type="InterPro" id="IPR006186">
    <property type="entry name" value="Ser/Thr-sp_prot-phosphatase"/>
</dbReference>
<dbReference type="EMBL" id="AJWK01032811">
    <property type="status" value="NOT_ANNOTATED_CDS"/>
    <property type="molecule type" value="Genomic_DNA"/>
</dbReference>
<dbReference type="SMART" id="SM00156">
    <property type="entry name" value="PP2Ac"/>
    <property type="match status" value="1"/>
</dbReference>
<feature type="transmembrane region" description="Helical" evidence="9">
    <location>
        <begin position="64"/>
        <end position="81"/>
    </location>
</feature>
<dbReference type="InterPro" id="IPR029052">
    <property type="entry name" value="Metallo-depent_PP-like"/>
</dbReference>
<dbReference type="InterPro" id="IPR004843">
    <property type="entry name" value="Calcineurin-like_PHP"/>
</dbReference>
<dbReference type="InterPro" id="IPR002048">
    <property type="entry name" value="EF_hand_dom"/>
</dbReference>
<evidence type="ECO:0000256" key="2">
    <source>
        <dbReference type="ARBA" id="ARBA00008294"/>
    </source>
</evidence>
<dbReference type="InterPro" id="IPR018247">
    <property type="entry name" value="EF_Hand_1_Ca_BS"/>
</dbReference>
<keyword evidence="9" id="KW-0812">Transmembrane</keyword>
<feature type="domain" description="EF-hand" evidence="10">
    <location>
        <begin position="434"/>
        <end position="469"/>
    </location>
</feature>
<evidence type="ECO:0000256" key="1">
    <source>
        <dbReference type="ARBA" id="ARBA00001936"/>
    </source>
</evidence>
<dbReference type="Gene3D" id="1.10.238.10">
    <property type="entry name" value="EF-hand"/>
    <property type="match status" value="1"/>
</dbReference>
<dbReference type="Pfam" id="PF13499">
    <property type="entry name" value="EF-hand_7"/>
    <property type="match status" value="1"/>
</dbReference>
<dbReference type="SMART" id="SM00054">
    <property type="entry name" value="EFh"/>
    <property type="match status" value="2"/>
</dbReference>
<organism evidence="11 12">
    <name type="scientific">Lutzomyia longipalpis</name>
    <name type="common">Sand fly</name>
    <dbReference type="NCBI Taxonomy" id="7200"/>
    <lineage>
        <taxon>Eukaryota</taxon>
        <taxon>Metazoa</taxon>
        <taxon>Ecdysozoa</taxon>
        <taxon>Arthropoda</taxon>
        <taxon>Hexapoda</taxon>
        <taxon>Insecta</taxon>
        <taxon>Pterygota</taxon>
        <taxon>Neoptera</taxon>
        <taxon>Endopterygota</taxon>
        <taxon>Diptera</taxon>
        <taxon>Nematocera</taxon>
        <taxon>Psychodoidea</taxon>
        <taxon>Psychodidae</taxon>
        <taxon>Lutzomyia</taxon>
        <taxon>Lutzomyia</taxon>
    </lineage>
</organism>
<dbReference type="PROSITE" id="PS00018">
    <property type="entry name" value="EF_HAND_1"/>
    <property type="match status" value="2"/>
</dbReference>
<dbReference type="PROSITE" id="PS50222">
    <property type="entry name" value="EF_HAND_2"/>
    <property type="match status" value="2"/>
</dbReference>
<dbReference type="PROSITE" id="PS00125">
    <property type="entry name" value="SER_THR_PHOSPHATASE"/>
    <property type="match status" value="1"/>
</dbReference>
<evidence type="ECO:0000313" key="12">
    <source>
        <dbReference type="Proteomes" id="UP000092461"/>
    </source>
</evidence>
<keyword evidence="3" id="KW-0479">Metal-binding</keyword>
<dbReference type="InterPro" id="IPR051134">
    <property type="entry name" value="PPP_phosphatase"/>
</dbReference>
<evidence type="ECO:0000256" key="5">
    <source>
        <dbReference type="ARBA" id="ARBA00023211"/>
    </source>
</evidence>
<evidence type="ECO:0000256" key="9">
    <source>
        <dbReference type="SAM" id="Phobius"/>
    </source>
</evidence>
<feature type="compositionally biased region" description="Acidic residues" evidence="8">
    <location>
        <begin position="516"/>
        <end position="530"/>
    </location>
</feature>
<comment type="cofactor">
    <cofactor evidence="1">
        <name>Mn(2+)</name>
        <dbReference type="ChEBI" id="CHEBI:29035"/>
    </cofactor>
</comment>
<evidence type="ECO:0000256" key="8">
    <source>
        <dbReference type="SAM" id="MobiDB-lite"/>
    </source>
</evidence>
<dbReference type="PANTHER" id="PTHR45668:SF3">
    <property type="entry name" value="SERINE_THREONINE-PROTEIN PHOSPHATASE RDGC"/>
    <property type="match status" value="1"/>
</dbReference>
<feature type="compositionally biased region" description="Basic and acidic residues" evidence="8">
    <location>
        <begin position="498"/>
        <end position="511"/>
    </location>
</feature>
<dbReference type="GO" id="GO:0005509">
    <property type="term" value="F:calcium ion binding"/>
    <property type="evidence" value="ECO:0007669"/>
    <property type="project" value="InterPro"/>
</dbReference>
<evidence type="ECO:0000256" key="4">
    <source>
        <dbReference type="ARBA" id="ARBA00022837"/>
    </source>
</evidence>
<dbReference type="VEuPathDB" id="VectorBase:LLONM1_011435"/>
<evidence type="ECO:0000313" key="11">
    <source>
        <dbReference type="EnsemblMetazoa" id="LLOJ009458-PA"/>
    </source>
</evidence>
<feature type="coiled-coil region" evidence="7">
    <location>
        <begin position="295"/>
        <end position="322"/>
    </location>
</feature>
<dbReference type="SUPFAM" id="SSF47473">
    <property type="entry name" value="EF-hand"/>
    <property type="match status" value="1"/>
</dbReference>
<dbReference type="CDD" id="cd00051">
    <property type="entry name" value="EFh"/>
    <property type="match status" value="1"/>
</dbReference>
<keyword evidence="12" id="KW-1185">Reference proteome</keyword>
<comment type="similarity">
    <text evidence="2 6">Belongs to the PPP phosphatase family.</text>
</comment>
<dbReference type="Pfam" id="PF00149">
    <property type="entry name" value="Metallophos"/>
    <property type="match status" value="1"/>
</dbReference>
<dbReference type="InterPro" id="IPR011992">
    <property type="entry name" value="EF-hand-dom_pair"/>
</dbReference>
<keyword evidence="9" id="KW-0472">Membrane</keyword>
<keyword evidence="6" id="KW-0378">Hydrolase</keyword>
<keyword evidence="4" id="KW-0106">Calcium</keyword>